<dbReference type="GO" id="GO:0005829">
    <property type="term" value="C:cytosol"/>
    <property type="evidence" value="ECO:0007669"/>
    <property type="project" value="TreeGrafter"/>
</dbReference>
<organism evidence="5 6">
    <name type="scientific">Enterococcus canintestini</name>
    <dbReference type="NCBI Taxonomy" id="317010"/>
    <lineage>
        <taxon>Bacteria</taxon>
        <taxon>Bacillati</taxon>
        <taxon>Bacillota</taxon>
        <taxon>Bacilli</taxon>
        <taxon>Lactobacillales</taxon>
        <taxon>Enterococcaceae</taxon>
        <taxon>Enterococcus</taxon>
    </lineage>
</organism>
<dbReference type="InterPro" id="IPR001360">
    <property type="entry name" value="Glyco_hydro_1"/>
</dbReference>
<keyword evidence="2" id="KW-0378">Hydrolase</keyword>
<reference evidence="5 6" key="1">
    <citation type="submission" date="2014-12" db="EMBL/GenBank/DDBJ databases">
        <title>Draft genome sequences of 29 type strains of Enterococci.</title>
        <authorList>
            <person name="Zhong Z."/>
            <person name="Sun Z."/>
            <person name="Liu W."/>
            <person name="Zhang W."/>
            <person name="Zhang H."/>
        </authorList>
    </citation>
    <scope>NUCLEOTIDE SEQUENCE [LARGE SCALE GENOMIC DNA]</scope>
    <source>
        <strain evidence="5 6">DSM 21207</strain>
    </source>
</reference>
<dbReference type="EMBL" id="JXKG01000020">
    <property type="protein sequence ID" value="OJG14324.1"/>
    <property type="molecule type" value="Genomic_DNA"/>
</dbReference>
<dbReference type="GO" id="GO:0016052">
    <property type="term" value="P:carbohydrate catabolic process"/>
    <property type="evidence" value="ECO:0007669"/>
    <property type="project" value="TreeGrafter"/>
</dbReference>
<proteinExistence type="inferred from homology"/>
<dbReference type="AlphaFoldDB" id="A0A1L8R3K3"/>
<dbReference type="Proteomes" id="UP000182835">
    <property type="component" value="Unassembled WGS sequence"/>
</dbReference>
<evidence type="ECO:0000256" key="1">
    <source>
        <dbReference type="ARBA" id="ARBA00010838"/>
    </source>
</evidence>
<dbReference type="FunFam" id="3.20.20.80:FF:000004">
    <property type="entry name" value="Beta-glucosidase 6-phospho-beta-glucosidase"/>
    <property type="match status" value="1"/>
</dbReference>
<dbReference type="PRINTS" id="PR00131">
    <property type="entry name" value="GLHYDRLASE1"/>
</dbReference>
<dbReference type="InterPro" id="IPR017853">
    <property type="entry name" value="GH"/>
</dbReference>
<evidence type="ECO:0000313" key="5">
    <source>
        <dbReference type="EMBL" id="OJG14324.1"/>
    </source>
</evidence>
<keyword evidence="3" id="KW-0326">Glycosidase</keyword>
<dbReference type="PANTHER" id="PTHR10353">
    <property type="entry name" value="GLYCOSYL HYDROLASE"/>
    <property type="match status" value="1"/>
</dbReference>
<evidence type="ECO:0000313" key="6">
    <source>
        <dbReference type="Proteomes" id="UP000182835"/>
    </source>
</evidence>
<evidence type="ECO:0000256" key="4">
    <source>
        <dbReference type="RuleBase" id="RU003690"/>
    </source>
</evidence>
<evidence type="ECO:0008006" key="7">
    <source>
        <dbReference type="Google" id="ProtNLM"/>
    </source>
</evidence>
<evidence type="ECO:0000256" key="3">
    <source>
        <dbReference type="ARBA" id="ARBA00023295"/>
    </source>
</evidence>
<accession>A0A1L8R3K3</accession>
<name>A0A1L8R3K3_9ENTE</name>
<sequence>MTTIFFTDWRRKKMYQFPKDFLWGAATSAPQSEGAALLDGKSPSTWDKWFEMEPELFYDGVGPKDTSNTYYCYKEDVANMKAMHLNSFRTSIAWTRLLPDGKTLNKKAVRFYRNYFTELIENGIEPIVNLFHFDMPWWLMEKGGWEARESVEHFAYYARVAFEQFGDLVKKWATFNEPLVHIECGYFGNAHWPKVRDFKRALQVGYHTLLAHAKAVAEYRKSIHGDGKIAIILNLSPVYAKSEAKADQEAAQWADLLYIRSFLDVAVYGRFPKELVTLLKEADLLPVTAQNDKEIFANNTVDFLGCNYYQPLRVQAPKNAHCPISEPRDLFNGYDWPQKRINPHRGWEIYPTGLYDIAMRLKNSYQNIPWFVSENGMGVSDEERFTNSEGVIEDTYRIAFIKEHLIALQRAINDGSPCFGYHLWTFADCWSWLNAYKNRYGYYRVELDDHFKRTPKSSSFWMADVILNNGFNHE</sequence>
<dbReference type="Gene3D" id="3.20.20.80">
    <property type="entry name" value="Glycosidases"/>
    <property type="match status" value="1"/>
</dbReference>
<dbReference type="PANTHER" id="PTHR10353:SF139">
    <property type="entry name" value="6-PHOSPHO-BETA-GLUCOSIDASE GMUD"/>
    <property type="match status" value="1"/>
</dbReference>
<dbReference type="Pfam" id="PF00232">
    <property type="entry name" value="Glyco_hydro_1"/>
    <property type="match status" value="1"/>
</dbReference>
<dbReference type="GO" id="GO:0008422">
    <property type="term" value="F:beta-glucosidase activity"/>
    <property type="evidence" value="ECO:0007669"/>
    <property type="project" value="TreeGrafter"/>
</dbReference>
<dbReference type="STRING" id="317010.RU96_GL001241"/>
<evidence type="ECO:0000256" key="2">
    <source>
        <dbReference type="ARBA" id="ARBA00022801"/>
    </source>
</evidence>
<comment type="caution">
    <text evidence="5">The sequence shown here is derived from an EMBL/GenBank/DDBJ whole genome shotgun (WGS) entry which is preliminary data.</text>
</comment>
<protein>
    <recommendedName>
        <fullName evidence="7">6-phospho-beta-glucosidase</fullName>
    </recommendedName>
</protein>
<comment type="similarity">
    <text evidence="1 4">Belongs to the glycosyl hydrolase 1 family.</text>
</comment>
<dbReference type="SUPFAM" id="SSF51445">
    <property type="entry name" value="(Trans)glycosidases"/>
    <property type="match status" value="1"/>
</dbReference>
<gene>
    <name evidence="5" type="ORF">RU96_GL001241</name>
</gene>